<organism evidence="3 4">
    <name type="scientific">Pseudomonas reactans</name>
    <dbReference type="NCBI Taxonomy" id="117680"/>
    <lineage>
        <taxon>Bacteria</taxon>
        <taxon>Pseudomonadati</taxon>
        <taxon>Pseudomonadota</taxon>
        <taxon>Gammaproteobacteria</taxon>
        <taxon>Pseudomonadales</taxon>
        <taxon>Pseudomonadaceae</taxon>
        <taxon>Pseudomonas</taxon>
    </lineage>
</organism>
<sequence>SISANTLRKSGTLFTHEGQLGFHEETEEARVRDQAFLSSIDIAIASFCTVVPAYGPLQPAPELQRLRDILSTEEHASLMLCKEYEAGLLTLDARLRQLAIILNVHSASPQMLLKGMADAGVLRYVEYSCALIKMIIARRGFISVSIPDLIGMMDQGLVFANAGIKSLRAYLAAPTVEFGSASFTTIGFICQMYESGRCTFAMLLELIVHLLEPLFRHPHCPDDFLNRSLKGFSPLREYGFTATHFELIKRLLIRAKDDSQHPEQTRTLNAQVVYLRIAPLYSVEDEEALLARTVPPEPPMDESITPEQGAQQAGTQAVDIVRGQTTGNTLSEAEARVKTGDTDE</sequence>
<gene>
    <name evidence="3" type="ORF">HX893_32300</name>
</gene>
<evidence type="ECO:0000259" key="2">
    <source>
        <dbReference type="Pfam" id="PF20698"/>
    </source>
</evidence>
<comment type="caution">
    <text evidence="3">The sequence shown here is derived from an EMBL/GenBank/DDBJ whole genome shotgun (WGS) entry which is preliminary data.</text>
</comment>
<reference evidence="3 4" key="1">
    <citation type="submission" date="2020-04" db="EMBL/GenBank/DDBJ databases">
        <title>Molecular characterization of pseudomonads from Agaricus bisporus reveal novel blotch 2 pathogens in Western Europe.</title>
        <authorList>
            <person name="Taparia T."/>
            <person name="Krijger M."/>
            <person name="Haynes E."/>
            <person name="Elpinstone J.G."/>
            <person name="Noble R."/>
            <person name="Van Der Wolf J."/>
        </authorList>
    </citation>
    <scope>NUCLEOTIDE SEQUENCE [LARGE SCALE GENOMIC DNA]</scope>
    <source>
        <strain evidence="3 4">P8021</strain>
    </source>
</reference>
<feature type="region of interest" description="Disordered" evidence="1">
    <location>
        <begin position="296"/>
        <end position="344"/>
    </location>
</feature>
<evidence type="ECO:0000313" key="3">
    <source>
        <dbReference type="EMBL" id="NWE92806.1"/>
    </source>
</evidence>
<name>A0A7Y8G7N4_9PSED</name>
<feature type="compositionally biased region" description="Basic and acidic residues" evidence="1">
    <location>
        <begin position="333"/>
        <end position="344"/>
    </location>
</feature>
<feature type="domain" description="PIN" evidence="2">
    <location>
        <begin position="8"/>
        <end position="99"/>
    </location>
</feature>
<dbReference type="Proteomes" id="UP000585226">
    <property type="component" value="Unassembled WGS sequence"/>
</dbReference>
<accession>A0A7Y8G7N4</accession>
<feature type="non-terminal residue" evidence="3">
    <location>
        <position position="1"/>
    </location>
</feature>
<dbReference type="AlphaFoldDB" id="A0A7Y8G7N4"/>
<evidence type="ECO:0000256" key="1">
    <source>
        <dbReference type="SAM" id="MobiDB-lite"/>
    </source>
</evidence>
<dbReference type="EMBL" id="JACASD010000126">
    <property type="protein sequence ID" value="NWE92806.1"/>
    <property type="molecule type" value="Genomic_DNA"/>
</dbReference>
<dbReference type="InterPro" id="IPR048987">
    <property type="entry name" value="PIN-TPR-GreABC"/>
</dbReference>
<dbReference type="Pfam" id="PF20698">
    <property type="entry name" value="PIN-TPR-GreABC"/>
    <property type="match status" value="1"/>
</dbReference>
<protein>
    <recommendedName>
        <fullName evidence="2">PIN domain-containing protein</fullName>
    </recommendedName>
</protein>
<evidence type="ECO:0000313" key="4">
    <source>
        <dbReference type="Proteomes" id="UP000585226"/>
    </source>
</evidence>
<proteinExistence type="predicted"/>
<feature type="compositionally biased region" description="Polar residues" evidence="1">
    <location>
        <begin position="305"/>
        <end position="315"/>
    </location>
</feature>